<feature type="domain" description="Peptidase C-terminal archaeal/bacterial" evidence="9">
    <location>
        <begin position="577"/>
        <end position="642"/>
    </location>
</feature>
<dbReference type="PRINTS" id="PR00723">
    <property type="entry name" value="SUBTILISIN"/>
</dbReference>
<comment type="similarity">
    <text evidence="1 5 6">Belongs to the peptidase S8 family.</text>
</comment>
<evidence type="ECO:0000313" key="11">
    <source>
        <dbReference type="Proteomes" id="UP001595724"/>
    </source>
</evidence>
<dbReference type="SUPFAM" id="SSF52743">
    <property type="entry name" value="Subtilisin-like"/>
    <property type="match status" value="1"/>
</dbReference>
<evidence type="ECO:0000259" key="8">
    <source>
        <dbReference type="Pfam" id="PF00082"/>
    </source>
</evidence>
<gene>
    <name evidence="10" type="ORF">ACFOM9_00920</name>
</gene>
<feature type="chain" id="PRO_5045612978" evidence="7">
    <location>
        <begin position="27"/>
        <end position="654"/>
    </location>
</feature>
<evidence type="ECO:0000256" key="5">
    <source>
        <dbReference type="PROSITE-ProRule" id="PRU01240"/>
    </source>
</evidence>
<dbReference type="PROSITE" id="PS00138">
    <property type="entry name" value="SUBTILASE_SER"/>
    <property type="match status" value="1"/>
</dbReference>
<evidence type="ECO:0000256" key="3">
    <source>
        <dbReference type="ARBA" id="ARBA00022801"/>
    </source>
</evidence>
<dbReference type="InterPro" id="IPR023827">
    <property type="entry name" value="Peptidase_S8_Asp-AS"/>
</dbReference>
<dbReference type="InterPro" id="IPR034176">
    <property type="entry name" value="Peptidases_S8_13"/>
</dbReference>
<dbReference type="InterPro" id="IPR022398">
    <property type="entry name" value="Peptidase_S8_His-AS"/>
</dbReference>
<dbReference type="PROSITE" id="PS51892">
    <property type="entry name" value="SUBTILASE"/>
    <property type="match status" value="1"/>
</dbReference>
<dbReference type="PANTHER" id="PTHR43806:SF11">
    <property type="entry name" value="CEREVISIN-RELATED"/>
    <property type="match status" value="1"/>
</dbReference>
<comment type="caution">
    <text evidence="10">The sequence shown here is derived from an EMBL/GenBank/DDBJ whole genome shotgun (WGS) entry which is preliminary data.</text>
</comment>
<evidence type="ECO:0000256" key="4">
    <source>
        <dbReference type="ARBA" id="ARBA00022825"/>
    </source>
</evidence>
<name>A0ABV7UQ50_9GAMM</name>
<feature type="signal peptide" evidence="7">
    <location>
        <begin position="1"/>
        <end position="26"/>
    </location>
</feature>
<dbReference type="Gene3D" id="3.40.50.200">
    <property type="entry name" value="Peptidase S8/S53 domain"/>
    <property type="match status" value="1"/>
</dbReference>
<feature type="active site" description="Charge relay system" evidence="5">
    <location>
        <position position="281"/>
    </location>
</feature>
<dbReference type="InterPro" id="IPR050131">
    <property type="entry name" value="Peptidase_S8_subtilisin-like"/>
</dbReference>
<dbReference type="PROSITE" id="PS00136">
    <property type="entry name" value="SUBTILASE_ASP"/>
    <property type="match status" value="1"/>
</dbReference>
<dbReference type="PANTHER" id="PTHR43806">
    <property type="entry name" value="PEPTIDASE S8"/>
    <property type="match status" value="1"/>
</dbReference>
<dbReference type="PROSITE" id="PS00137">
    <property type="entry name" value="SUBTILASE_HIS"/>
    <property type="match status" value="1"/>
</dbReference>
<dbReference type="GO" id="GO:0016787">
    <property type="term" value="F:hydrolase activity"/>
    <property type="evidence" value="ECO:0007669"/>
    <property type="project" value="UniProtKB-KW"/>
</dbReference>
<dbReference type="CDD" id="cd07496">
    <property type="entry name" value="Peptidases_S8_13"/>
    <property type="match status" value="1"/>
</dbReference>
<dbReference type="Proteomes" id="UP001595724">
    <property type="component" value="Unassembled WGS sequence"/>
</dbReference>
<evidence type="ECO:0000256" key="7">
    <source>
        <dbReference type="SAM" id="SignalP"/>
    </source>
</evidence>
<dbReference type="InterPro" id="IPR007280">
    <property type="entry name" value="Peptidase_C_arc/bac"/>
</dbReference>
<keyword evidence="7" id="KW-0732">Signal</keyword>
<dbReference type="Gene3D" id="2.60.120.380">
    <property type="match status" value="1"/>
</dbReference>
<organism evidence="10 11">
    <name type="scientific">Luteimonas notoginsengisoli</name>
    <dbReference type="NCBI Taxonomy" id="1578200"/>
    <lineage>
        <taxon>Bacteria</taxon>
        <taxon>Pseudomonadati</taxon>
        <taxon>Pseudomonadota</taxon>
        <taxon>Gammaproteobacteria</taxon>
        <taxon>Lysobacterales</taxon>
        <taxon>Lysobacteraceae</taxon>
        <taxon>Luteimonas</taxon>
    </lineage>
</organism>
<dbReference type="EMBL" id="JBHRYF010000001">
    <property type="protein sequence ID" value="MFC3658638.1"/>
    <property type="molecule type" value="Genomic_DNA"/>
</dbReference>
<evidence type="ECO:0000259" key="9">
    <source>
        <dbReference type="Pfam" id="PF04151"/>
    </source>
</evidence>
<evidence type="ECO:0000256" key="2">
    <source>
        <dbReference type="ARBA" id="ARBA00022670"/>
    </source>
</evidence>
<dbReference type="RefSeq" id="WP_386705337.1">
    <property type="nucleotide sequence ID" value="NZ_JBHRYF010000001.1"/>
</dbReference>
<reference evidence="11" key="1">
    <citation type="journal article" date="2019" name="Int. J. Syst. Evol. Microbiol.">
        <title>The Global Catalogue of Microorganisms (GCM) 10K type strain sequencing project: providing services to taxonomists for standard genome sequencing and annotation.</title>
        <authorList>
            <consortium name="The Broad Institute Genomics Platform"/>
            <consortium name="The Broad Institute Genome Sequencing Center for Infectious Disease"/>
            <person name="Wu L."/>
            <person name="Ma J."/>
        </authorList>
    </citation>
    <scope>NUCLEOTIDE SEQUENCE [LARGE SCALE GENOMIC DNA]</scope>
    <source>
        <strain evidence="11">KCTC 42211</strain>
    </source>
</reference>
<sequence length="654" mass="66353">MTHRHTTITLLATVIAGVLATSGANAAQRVPHRGDAPRVDTSAMASQKTFDRFIVTYRAGTPEASNRSAAERSVAAAAQRAGLTSRSGAKGVGAQALAVKQLRKLAVGSNLIKTGRKLDRVEAEALMRQIAANPAVSHVEPDVMMRAVRDIKAPASLKAQTFTPDDTYYAKYQWHLKAPDGTLTQGNVANRGGANVNNGWDLADGNGIVIAVLDTGLVVHEDIDSSLIAAGYDFIGDSFVSGRATDGRVAGGYDIGDWTNEEPWMSECTDASNPPSASSWHGTHVAGTAGAEITNNARGMSGVAYGAKILPVRVLGHCGGYTSDIADGIVWAAGGTVAGVPANANPAQVINMSLGGSGACSASSVTGLAVAQANALGAVVVVSAGNSGADAANYSPASCPGVITVAATGITSKRAYYSNYGAAVEIAAPGGGVYPNDGSSGTPGNDGFVWQALDAGLKGPEGPDYGGYAGTSQAAPHVAGVVAMIQGARIDAGLPLYTPAEVLANLQSTAHTPTVTPSPTQPIGAGIVDALAAVMQAVEVPCDPDTEECEPPGPTATPLTNKVPVTGLAGTAGNDVLYSFEAQAGAVLSFMTYGGSGNASMYVSFGEEPSADAYDSKSTRAGNSETVRFTAPQAGTYYIKLTGSYSGLTLVARQ</sequence>
<accession>A0ABV7UQ50</accession>
<dbReference type="InterPro" id="IPR000209">
    <property type="entry name" value="Peptidase_S8/S53_dom"/>
</dbReference>
<dbReference type="InterPro" id="IPR023828">
    <property type="entry name" value="Peptidase_S8_Ser-AS"/>
</dbReference>
<keyword evidence="4 5" id="KW-0720">Serine protease</keyword>
<keyword evidence="3 5" id="KW-0378">Hydrolase</keyword>
<dbReference type="EC" id="3.4.-.-" evidence="10"/>
<keyword evidence="11" id="KW-1185">Reference proteome</keyword>
<evidence type="ECO:0000256" key="1">
    <source>
        <dbReference type="ARBA" id="ARBA00011073"/>
    </source>
</evidence>
<protein>
    <submittedName>
        <fullName evidence="10">S8 family peptidase</fullName>
        <ecNumber evidence="10">3.4.-.-</ecNumber>
    </submittedName>
</protein>
<feature type="domain" description="Peptidase S8/S53" evidence="8">
    <location>
        <begin position="205"/>
        <end position="519"/>
    </location>
</feature>
<dbReference type="Pfam" id="PF00082">
    <property type="entry name" value="Peptidase_S8"/>
    <property type="match status" value="1"/>
</dbReference>
<dbReference type="InterPro" id="IPR015500">
    <property type="entry name" value="Peptidase_S8_subtilisin-rel"/>
</dbReference>
<proteinExistence type="inferred from homology"/>
<feature type="active site" description="Charge relay system" evidence="5">
    <location>
        <position position="214"/>
    </location>
</feature>
<evidence type="ECO:0000313" key="10">
    <source>
        <dbReference type="EMBL" id="MFC3658638.1"/>
    </source>
</evidence>
<dbReference type="InterPro" id="IPR036852">
    <property type="entry name" value="Peptidase_S8/S53_dom_sf"/>
</dbReference>
<keyword evidence="2 5" id="KW-0645">Protease</keyword>
<feature type="active site" description="Charge relay system" evidence="5">
    <location>
        <position position="472"/>
    </location>
</feature>
<dbReference type="Pfam" id="PF04151">
    <property type="entry name" value="PPC"/>
    <property type="match status" value="1"/>
</dbReference>
<evidence type="ECO:0000256" key="6">
    <source>
        <dbReference type="RuleBase" id="RU003355"/>
    </source>
</evidence>